<dbReference type="InParanoid" id="A0A3R7GRB3"/>
<evidence type="ECO:0000313" key="2">
    <source>
        <dbReference type="Proteomes" id="UP000286415"/>
    </source>
</evidence>
<gene>
    <name evidence="1" type="ORF">CSKR_104972</name>
</gene>
<dbReference type="EMBL" id="NIRI02000005">
    <property type="protein sequence ID" value="KAG5455016.1"/>
    <property type="molecule type" value="Genomic_DNA"/>
</dbReference>
<accession>A0A3R7GRB3</accession>
<dbReference type="Proteomes" id="UP000286415">
    <property type="component" value="Unassembled WGS sequence"/>
</dbReference>
<sequence>MLVFLEQYKQKIGLGTGLLNPVSRICEDCIDDGSLKPESFGGLASSEFLSDGRVLTPTLLEVQLDVICEGFNLEHVSEEPFVQKNLLLNARAFRKVPIIRRLQSLVSKAKIDKQLGKTPKWISLLVTEKKHSISYSKQ</sequence>
<name>A0A3R7GRB3_CLOSI</name>
<proteinExistence type="predicted"/>
<protein>
    <submittedName>
        <fullName evidence="1">Uncharacterized protein</fullName>
    </submittedName>
</protein>
<comment type="caution">
    <text evidence="1">The sequence shown here is derived from an EMBL/GenBank/DDBJ whole genome shotgun (WGS) entry which is preliminary data.</text>
</comment>
<keyword evidence="2" id="KW-1185">Reference proteome</keyword>
<evidence type="ECO:0000313" key="1">
    <source>
        <dbReference type="EMBL" id="KAG5455016.1"/>
    </source>
</evidence>
<organism evidence="1 2">
    <name type="scientific">Clonorchis sinensis</name>
    <name type="common">Chinese liver fluke</name>
    <dbReference type="NCBI Taxonomy" id="79923"/>
    <lineage>
        <taxon>Eukaryota</taxon>
        <taxon>Metazoa</taxon>
        <taxon>Spiralia</taxon>
        <taxon>Lophotrochozoa</taxon>
        <taxon>Platyhelminthes</taxon>
        <taxon>Trematoda</taxon>
        <taxon>Digenea</taxon>
        <taxon>Opisthorchiida</taxon>
        <taxon>Opisthorchiata</taxon>
        <taxon>Opisthorchiidae</taxon>
        <taxon>Clonorchis</taxon>
    </lineage>
</organism>
<dbReference type="AlphaFoldDB" id="A0A3R7GRB3"/>
<reference evidence="1 2" key="1">
    <citation type="journal article" date="2018" name="Biotechnol. Adv.">
        <title>Improved genomic resources and new bioinformatic workflow for the carcinogenic parasite Clonorchis sinensis: Biotechnological implications.</title>
        <authorList>
            <person name="Wang D."/>
            <person name="Korhonen P.K."/>
            <person name="Gasser R.B."/>
            <person name="Young N.D."/>
        </authorList>
    </citation>
    <scope>NUCLEOTIDE SEQUENCE [LARGE SCALE GENOMIC DNA]</scope>
    <source>
        <strain evidence="1">Cs-k2</strain>
    </source>
</reference>
<reference evidence="1 2" key="2">
    <citation type="journal article" date="2021" name="Genomics">
        <title>High-quality reference genome for Clonorchis sinensis.</title>
        <authorList>
            <person name="Young N.D."/>
            <person name="Stroehlein A.J."/>
            <person name="Kinkar L."/>
            <person name="Wang T."/>
            <person name="Sohn W.M."/>
            <person name="Chang B.C.H."/>
            <person name="Kaur P."/>
            <person name="Weisz D."/>
            <person name="Dudchenko O."/>
            <person name="Aiden E.L."/>
            <person name="Korhonen P.K."/>
            <person name="Gasser R.B."/>
        </authorList>
    </citation>
    <scope>NUCLEOTIDE SEQUENCE [LARGE SCALE GENOMIC DNA]</scope>
    <source>
        <strain evidence="1">Cs-k2</strain>
    </source>
</reference>